<dbReference type="OrthoDB" id="8910318at2"/>
<name>K4KPP9_SIMAS</name>
<dbReference type="STRING" id="1117647.M5M_14870"/>
<accession>K4KPP9</accession>
<keyword evidence="3" id="KW-1185">Reference proteome</keyword>
<dbReference type="HOGENOM" id="CLU_130422_0_0_6"/>
<dbReference type="eggNOG" id="ENOG50333N0">
    <property type="taxonomic scope" value="Bacteria"/>
</dbReference>
<feature type="transmembrane region" description="Helical" evidence="1">
    <location>
        <begin position="6"/>
        <end position="22"/>
    </location>
</feature>
<dbReference type="EMBL" id="CP003746">
    <property type="protein sequence ID" value="AFV00109.1"/>
    <property type="molecule type" value="Genomic_DNA"/>
</dbReference>
<evidence type="ECO:0000313" key="2">
    <source>
        <dbReference type="EMBL" id="AFV00109.1"/>
    </source>
</evidence>
<keyword evidence="1" id="KW-0812">Transmembrane</keyword>
<reference evidence="2 3" key="1">
    <citation type="journal article" date="2013" name="Genome Announc.">
        <title>Complete genome sequence of Simiduia agarivorans SA1(T), a marine bacterium able to degrade a variety of polysaccharides.</title>
        <authorList>
            <person name="Lin S.Y."/>
            <person name="Shieh W.Y."/>
            <person name="Chen J.S."/>
            <person name="Tang S.L."/>
        </authorList>
    </citation>
    <scope>NUCLEOTIDE SEQUENCE [LARGE SCALE GENOMIC DNA]</scope>
    <source>
        <strain evidence="3">DSM 21679 / JCM 13881 / BCRC 17597 / SA1</strain>
    </source>
</reference>
<evidence type="ECO:0000256" key="1">
    <source>
        <dbReference type="SAM" id="Phobius"/>
    </source>
</evidence>
<protein>
    <submittedName>
        <fullName evidence="2">Uncharacterized protein</fullName>
    </submittedName>
</protein>
<sequence>MTYIYVILGIIVFIVVLTAINRRRMKVLALERGEPNICSYARSFDFRNVDTKIMREVYNLVQEWAGKYEDIPFPVQADDTFDGIYRMDPDDLDDIYFEVAEKLGISKENSEANPYYDKVETVKDLVLFLNDQPRVNNE</sequence>
<dbReference type="KEGG" id="saga:M5M_14870"/>
<gene>
    <name evidence="2" type="ordered locus">M5M_14870</name>
</gene>
<organism evidence="2 3">
    <name type="scientific">Simiduia agarivorans (strain DSM 21679 / JCM 13881 / BCRC 17597 / SA1)</name>
    <dbReference type="NCBI Taxonomy" id="1117647"/>
    <lineage>
        <taxon>Bacteria</taxon>
        <taxon>Pseudomonadati</taxon>
        <taxon>Pseudomonadota</taxon>
        <taxon>Gammaproteobacteria</taxon>
        <taxon>Cellvibrionales</taxon>
        <taxon>Cellvibrionaceae</taxon>
        <taxon>Simiduia</taxon>
    </lineage>
</organism>
<proteinExistence type="predicted"/>
<dbReference type="AlphaFoldDB" id="K4KPP9"/>
<evidence type="ECO:0000313" key="3">
    <source>
        <dbReference type="Proteomes" id="UP000000466"/>
    </source>
</evidence>
<dbReference type="Proteomes" id="UP000000466">
    <property type="component" value="Chromosome"/>
</dbReference>
<keyword evidence="1" id="KW-0472">Membrane</keyword>
<keyword evidence="1" id="KW-1133">Transmembrane helix</keyword>